<comment type="caution">
    <text evidence="1">The sequence shown here is derived from an EMBL/GenBank/DDBJ whole genome shotgun (WGS) entry which is preliminary data.</text>
</comment>
<proteinExistence type="predicted"/>
<accession>A0A3S4ZMT5</accession>
<reference evidence="1" key="1">
    <citation type="submission" date="2018-11" db="EMBL/GenBank/DDBJ databases">
        <authorList>
            <consortium name="Pathogen Informatics"/>
        </authorList>
    </citation>
    <scope>NUCLEOTIDE SEQUENCE</scope>
</reference>
<dbReference type="Proteomes" id="UP000784294">
    <property type="component" value="Unassembled WGS sequence"/>
</dbReference>
<keyword evidence="2" id="KW-1185">Reference proteome</keyword>
<name>A0A3S4ZMT5_9PLAT</name>
<dbReference type="EMBL" id="CAAALY010001523">
    <property type="protein sequence ID" value="VEL07339.1"/>
    <property type="molecule type" value="Genomic_DNA"/>
</dbReference>
<evidence type="ECO:0000313" key="1">
    <source>
        <dbReference type="EMBL" id="VEL07339.1"/>
    </source>
</evidence>
<protein>
    <submittedName>
        <fullName evidence="1">Uncharacterized protein</fullName>
    </submittedName>
</protein>
<dbReference type="AlphaFoldDB" id="A0A3S4ZMT5"/>
<sequence length="201" mass="21887">MGITSKYYADWIYTTRPGETERFYLGSDDAQGSEFDVTPLLSDRLSLVVRSFPLFSLFGPKAAGPLTSDQCRNLLLQSGVDVSDDVGKSVAGIYWPTDHHPIPNTQATENGLASGPGWRHPQLIGLVPGWALLMVQAARNDDHPLACQVVEVVRDAVTGPHGVDTSLKGVIGIVAECVVSLTFYLCLDFEIFILTCEFTEL</sequence>
<evidence type="ECO:0000313" key="2">
    <source>
        <dbReference type="Proteomes" id="UP000784294"/>
    </source>
</evidence>
<gene>
    <name evidence="1" type="ORF">PXEA_LOCUS779</name>
</gene>
<organism evidence="1 2">
    <name type="scientific">Protopolystoma xenopodis</name>
    <dbReference type="NCBI Taxonomy" id="117903"/>
    <lineage>
        <taxon>Eukaryota</taxon>
        <taxon>Metazoa</taxon>
        <taxon>Spiralia</taxon>
        <taxon>Lophotrochozoa</taxon>
        <taxon>Platyhelminthes</taxon>
        <taxon>Monogenea</taxon>
        <taxon>Polyopisthocotylea</taxon>
        <taxon>Polystomatidea</taxon>
        <taxon>Polystomatidae</taxon>
        <taxon>Protopolystoma</taxon>
    </lineage>
</organism>